<keyword evidence="2" id="KW-0472">Membrane</keyword>
<name>A0A3N1XVQ6_9FIRM</name>
<evidence type="ECO:0000313" key="5">
    <source>
        <dbReference type="EMBL" id="ROR30358.1"/>
    </source>
</evidence>
<dbReference type="Proteomes" id="UP000273083">
    <property type="component" value="Unassembled WGS sequence"/>
</dbReference>
<evidence type="ECO:0000256" key="3">
    <source>
        <dbReference type="SAM" id="SignalP"/>
    </source>
</evidence>
<gene>
    <name evidence="5" type="ORF">EDD66_1029</name>
</gene>
<dbReference type="Pfam" id="PF00144">
    <property type="entry name" value="Beta-lactamase"/>
    <property type="match status" value="1"/>
</dbReference>
<evidence type="ECO:0000256" key="1">
    <source>
        <dbReference type="ARBA" id="ARBA00004370"/>
    </source>
</evidence>
<dbReference type="OrthoDB" id="9797709at2"/>
<evidence type="ECO:0000259" key="4">
    <source>
        <dbReference type="Pfam" id="PF00144"/>
    </source>
</evidence>
<dbReference type="PANTHER" id="PTHR46825">
    <property type="entry name" value="D-ALANYL-D-ALANINE-CARBOXYPEPTIDASE/ENDOPEPTIDASE AMPH"/>
    <property type="match status" value="1"/>
</dbReference>
<dbReference type="InterPro" id="IPR012338">
    <property type="entry name" value="Beta-lactam/transpept-like"/>
</dbReference>
<dbReference type="Gene3D" id="3.40.710.10">
    <property type="entry name" value="DD-peptidase/beta-lactamase superfamily"/>
    <property type="match status" value="1"/>
</dbReference>
<dbReference type="EMBL" id="RJVG01000002">
    <property type="protein sequence ID" value="ROR30358.1"/>
    <property type="molecule type" value="Genomic_DNA"/>
</dbReference>
<proteinExistence type="predicted"/>
<dbReference type="GO" id="GO:0016020">
    <property type="term" value="C:membrane"/>
    <property type="evidence" value="ECO:0007669"/>
    <property type="project" value="UniProtKB-SubCell"/>
</dbReference>
<dbReference type="RefSeq" id="WP_123608069.1">
    <property type="nucleotide sequence ID" value="NZ_RJVG01000002.1"/>
</dbReference>
<dbReference type="AlphaFoldDB" id="A0A3N1XVQ6"/>
<sequence length="697" mass="78601">MKHQFVKSSLTAFLSLIIAFTPITAIEASSEANFNEDNEYETTKEAASEKANELVKNYGYTSVQYALIDDGEIKISGQTGVYSKSENNQLTKEHMYGIGSISKIFTTVAVLRLVEEGKVDLDTPLVEYIKDFKMNDPRYVQITVRMLLNHSSGLMGSTFNNTVLIGDNDTSAHDKLLEQLQGQRLKADPGTFSVYCNDGFSLAEILIERVSGLSFTQYIRSYFTITLNMNNTKTPKDVFSLEQLAKVYYPGFAKPVKADSYNAIGAGGIYSTAEDVCRFSQIFMKNSKNILTDKSKKAMEEREYLKGIWPEEGDTTTAYGLGWDCVNMYPFNQYGIKALLKNGDTLLYHSSLIVLPEYNIAATVLSSEGDSTYNQIIGQEILLSALKEKGIIKEIKKDRFFYKPIAEAIPEAMKKYEGLYGTMDGLLMVKFDEDDNLILSNTSHPGFLAEKYTYTKDGLFVISWGYDYEGLKFVKEENGNIYIQKQQYHYIPELGQTAEISYMAQKLPWNVIGDELQNKWNERKNQKYFLVNEKYTSQSYMASSVILKLNIVEDIPGYFGNTVILDDNISKSILEIPVAYGRDSSDYSFMEIDGKDYLKTGSYLYLAEDDIPTLSNSQTIFSIDEDGHGKWYKIDKNLADKKIHVKISGQGAFAVYNSNGICINYSYLDGKDEITLPYGSYIVFTGNSGTLFQLSII</sequence>
<dbReference type="InterPro" id="IPR001466">
    <property type="entry name" value="Beta-lactam-related"/>
</dbReference>
<evidence type="ECO:0000256" key="2">
    <source>
        <dbReference type="ARBA" id="ARBA00023136"/>
    </source>
</evidence>
<dbReference type="InterPro" id="IPR050491">
    <property type="entry name" value="AmpC-like"/>
</dbReference>
<dbReference type="SUPFAM" id="SSF56601">
    <property type="entry name" value="beta-lactamase/transpeptidase-like"/>
    <property type="match status" value="1"/>
</dbReference>
<accession>A0A3N1XVQ6</accession>
<evidence type="ECO:0000313" key="6">
    <source>
        <dbReference type="Proteomes" id="UP000273083"/>
    </source>
</evidence>
<organism evidence="5 6">
    <name type="scientific">Mobilisporobacter senegalensis</name>
    <dbReference type="NCBI Taxonomy" id="1329262"/>
    <lineage>
        <taxon>Bacteria</taxon>
        <taxon>Bacillati</taxon>
        <taxon>Bacillota</taxon>
        <taxon>Clostridia</taxon>
        <taxon>Lachnospirales</taxon>
        <taxon>Lachnospiraceae</taxon>
        <taxon>Mobilisporobacter</taxon>
    </lineage>
</organism>
<comment type="caution">
    <text evidence="5">The sequence shown here is derived from an EMBL/GenBank/DDBJ whole genome shotgun (WGS) entry which is preliminary data.</text>
</comment>
<dbReference type="PANTHER" id="PTHR46825:SF11">
    <property type="entry name" value="PENICILLIN-BINDING PROTEIN 4"/>
    <property type="match status" value="1"/>
</dbReference>
<feature type="signal peptide" evidence="3">
    <location>
        <begin position="1"/>
        <end position="25"/>
    </location>
</feature>
<keyword evidence="3" id="KW-0732">Signal</keyword>
<feature type="domain" description="Beta-lactamase-related" evidence="4">
    <location>
        <begin position="52"/>
        <end position="371"/>
    </location>
</feature>
<protein>
    <submittedName>
        <fullName evidence="5">CubicO group peptidase (Beta-lactamase class C family)</fullName>
    </submittedName>
</protein>
<feature type="chain" id="PRO_5039362079" evidence="3">
    <location>
        <begin position="26"/>
        <end position="697"/>
    </location>
</feature>
<comment type="subcellular location">
    <subcellularLocation>
        <location evidence="1">Membrane</location>
    </subcellularLocation>
</comment>
<keyword evidence="6" id="KW-1185">Reference proteome</keyword>
<reference evidence="5 6" key="1">
    <citation type="submission" date="2018-11" db="EMBL/GenBank/DDBJ databases">
        <title>Genomic Encyclopedia of Type Strains, Phase IV (KMG-IV): sequencing the most valuable type-strain genomes for metagenomic binning, comparative biology and taxonomic classification.</title>
        <authorList>
            <person name="Goeker M."/>
        </authorList>
    </citation>
    <scope>NUCLEOTIDE SEQUENCE [LARGE SCALE GENOMIC DNA]</scope>
    <source>
        <strain evidence="5 6">DSM 26537</strain>
    </source>
</reference>